<evidence type="ECO:0000313" key="1">
    <source>
        <dbReference type="EMBL" id="CAG8975478.1"/>
    </source>
</evidence>
<keyword evidence="2" id="KW-1185">Reference proteome</keyword>
<name>A0A9N9PUF1_9HELO</name>
<proteinExistence type="predicted"/>
<dbReference type="OrthoDB" id="10495537at2759"/>
<organism evidence="1 2">
    <name type="scientific">Hymenoscyphus albidus</name>
    <dbReference type="NCBI Taxonomy" id="595503"/>
    <lineage>
        <taxon>Eukaryota</taxon>
        <taxon>Fungi</taxon>
        <taxon>Dikarya</taxon>
        <taxon>Ascomycota</taxon>
        <taxon>Pezizomycotina</taxon>
        <taxon>Leotiomycetes</taxon>
        <taxon>Helotiales</taxon>
        <taxon>Helotiaceae</taxon>
        <taxon>Hymenoscyphus</taxon>
    </lineage>
</organism>
<accession>A0A9N9PUF1</accession>
<reference evidence="1" key="1">
    <citation type="submission" date="2021-07" db="EMBL/GenBank/DDBJ databases">
        <authorList>
            <person name="Durling M."/>
        </authorList>
    </citation>
    <scope>NUCLEOTIDE SEQUENCE</scope>
</reference>
<protein>
    <submittedName>
        <fullName evidence="1">Uncharacterized protein</fullName>
    </submittedName>
</protein>
<sequence length="159" mass="16386">MADPVVPPLAVDFGKDCNEKCQAKCPSGQEVASSQCNNGKLEACSCRGEIEVRSVVSPLVNRAFGEDPGVACDSKCAPKCPSGQIPSRTTCEGDKPTLCECQPKGGVRRSAPVSPLVTRALSVKECEKKCDNKCAADGEGKGSNASCTAGQLVTCGCVS</sequence>
<dbReference type="Proteomes" id="UP000701801">
    <property type="component" value="Unassembled WGS sequence"/>
</dbReference>
<comment type="caution">
    <text evidence="1">The sequence shown here is derived from an EMBL/GenBank/DDBJ whole genome shotgun (WGS) entry which is preliminary data.</text>
</comment>
<gene>
    <name evidence="1" type="ORF">HYALB_00004794</name>
</gene>
<evidence type="ECO:0000313" key="2">
    <source>
        <dbReference type="Proteomes" id="UP000701801"/>
    </source>
</evidence>
<dbReference type="AlphaFoldDB" id="A0A9N9PUF1"/>
<dbReference type="EMBL" id="CAJVRM010000139">
    <property type="protein sequence ID" value="CAG8975478.1"/>
    <property type="molecule type" value="Genomic_DNA"/>
</dbReference>